<organism evidence="2 3">
    <name type="scientific">Cladorrhinum samala</name>
    <dbReference type="NCBI Taxonomy" id="585594"/>
    <lineage>
        <taxon>Eukaryota</taxon>
        <taxon>Fungi</taxon>
        <taxon>Dikarya</taxon>
        <taxon>Ascomycota</taxon>
        <taxon>Pezizomycotina</taxon>
        <taxon>Sordariomycetes</taxon>
        <taxon>Sordariomycetidae</taxon>
        <taxon>Sordariales</taxon>
        <taxon>Podosporaceae</taxon>
        <taxon>Cladorrhinum</taxon>
    </lineage>
</organism>
<gene>
    <name evidence="2" type="ORF">QBC42DRAFT_194978</name>
</gene>
<dbReference type="Gene3D" id="3.40.50.11350">
    <property type="match status" value="1"/>
</dbReference>
<dbReference type="CDD" id="cd11296">
    <property type="entry name" value="O-FucT_like"/>
    <property type="match status" value="1"/>
</dbReference>
<reference evidence="2" key="2">
    <citation type="submission" date="2023-06" db="EMBL/GenBank/DDBJ databases">
        <authorList>
            <consortium name="Lawrence Berkeley National Laboratory"/>
            <person name="Mondo S.J."/>
            <person name="Hensen N."/>
            <person name="Bonometti L."/>
            <person name="Westerberg I."/>
            <person name="Brannstrom I.O."/>
            <person name="Guillou S."/>
            <person name="Cros-Aarteil S."/>
            <person name="Calhoun S."/>
            <person name="Haridas S."/>
            <person name="Kuo A."/>
            <person name="Pangilinan J."/>
            <person name="Riley R."/>
            <person name="Labutti K."/>
            <person name="Andreopoulos B."/>
            <person name="Lipzen A."/>
            <person name="Chen C."/>
            <person name="Yanf M."/>
            <person name="Daum C."/>
            <person name="Ng V."/>
            <person name="Clum A."/>
            <person name="Steindorff A."/>
            <person name="Ohm R."/>
            <person name="Martin F."/>
            <person name="Silar P."/>
            <person name="Natvig D."/>
            <person name="Lalanne C."/>
            <person name="Gautier V."/>
            <person name="Ament-Velasquez S.L."/>
            <person name="Kruys A."/>
            <person name="Hutchinson M.I."/>
            <person name="Powell A.J."/>
            <person name="Barry K."/>
            <person name="Miller A.N."/>
            <person name="Grigoriev I.V."/>
            <person name="Debuchy R."/>
            <person name="Gladieux P."/>
            <person name="Thoren M.H."/>
            <person name="Johannesson H."/>
        </authorList>
    </citation>
    <scope>NUCLEOTIDE SEQUENCE</scope>
    <source>
        <strain evidence="2">PSN324</strain>
    </source>
</reference>
<keyword evidence="1" id="KW-1133">Transmembrane helix</keyword>
<reference evidence="2" key="1">
    <citation type="journal article" date="2023" name="Mol. Phylogenet. Evol.">
        <title>Genome-scale phylogeny and comparative genomics of the fungal order Sordariales.</title>
        <authorList>
            <person name="Hensen N."/>
            <person name="Bonometti L."/>
            <person name="Westerberg I."/>
            <person name="Brannstrom I.O."/>
            <person name="Guillou S."/>
            <person name="Cros-Aarteil S."/>
            <person name="Calhoun S."/>
            <person name="Haridas S."/>
            <person name="Kuo A."/>
            <person name="Mondo S."/>
            <person name="Pangilinan J."/>
            <person name="Riley R."/>
            <person name="LaButti K."/>
            <person name="Andreopoulos B."/>
            <person name="Lipzen A."/>
            <person name="Chen C."/>
            <person name="Yan M."/>
            <person name="Daum C."/>
            <person name="Ng V."/>
            <person name="Clum A."/>
            <person name="Steindorff A."/>
            <person name="Ohm R.A."/>
            <person name="Martin F."/>
            <person name="Silar P."/>
            <person name="Natvig D.O."/>
            <person name="Lalanne C."/>
            <person name="Gautier V."/>
            <person name="Ament-Velasquez S.L."/>
            <person name="Kruys A."/>
            <person name="Hutchinson M.I."/>
            <person name="Powell A.J."/>
            <person name="Barry K."/>
            <person name="Miller A.N."/>
            <person name="Grigoriev I.V."/>
            <person name="Debuchy R."/>
            <person name="Gladieux P."/>
            <person name="Hiltunen Thoren M."/>
            <person name="Johannesson H."/>
        </authorList>
    </citation>
    <scope>NUCLEOTIDE SEQUENCE</scope>
    <source>
        <strain evidence="2">PSN324</strain>
    </source>
</reference>
<evidence type="ECO:0000313" key="3">
    <source>
        <dbReference type="Proteomes" id="UP001321749"/>
    </source>
</evidence>
<keyword evidence="1" id="KW-0472">Membrane</keyword>
<keyword evidence="3" id="KW-1185">Reference proteome</keyword>
<proteinExistence type="predicted"/>
<dbReference type="EMBL" id="MU864939">
    <property type="protein sequence ID" value="KAK4465530.1"/>
    <property type="molecule type" value="Genomic_DNA"/>
</dbReference>
<evidence type="ECO:0000256" key="1">
    <source>
        <dbReference type="SAM" id="Phobius"/>
    </source>
</evidence>
<name>A0AAV9I031_9PEZI</name>
<keyword evidence="1" id="KW-0812">Transmembrane</keyword>
<sequence length="446" mass="49223">MLNNAGLVQLAKFGIPIVIVIWILGYLTSEREAYTTIVKTRFKSEKEKFIADFLDNEVGSEFNGAGIAHACAQQTWTPGLILSCVPVDGGYAKVKNGHLNCIRFAMEMGAELVLPRIVKRDQKNVAVTRPKNGKGPYVGELLEYLFDYEHLNATLSLHCPQMKLYKSMDDLWDVPQVSPPKKISLSLIETHITNGTVVQDMAKLSDQIKTYINKTAPPETRRMPIRFELDATNHAFPVDYDAPEFANSFGRLLRPRSDARALAAAALYNLSKRFGLVSLPSRNIQNNGFAGVHLRTEADAVGYPNFDTQVGALLRFARDVEARLLFLATGTTPREIKAFTERAQAANLTAITKKDLLDDEDAPLLQAMTWDQRALVDYEIMLRAGSFAGPVESGFSWNLAVTRSTVPGAAEAAAAPVSGLVQYRDAYSAVMGSLDRGYTMKATIWP</sequence>
<comment type="caution">
    <text evidence="2">The sequence shown here is derived from an EMBL/GenBank/DDBJ whole genome shotgun (WGS) entry which is preliminary data.</text>
</comment>
<feature type="transmembrane region" description="Helical" evidence="1">
    <location>
        <begin position="6"/>
        <end position="27"/>
    </location>
</feature>
<evidence type="ECO:0008006" key="4">
    <source>
        <dbReference type="Google" id="ProtNLM"/>
    </source>
</evidence>
<accession>A0AAV9I031</accession>
<dbReference type="AlphaFoldDB" id="A0AAV9I031"/>
<protein>
    <recommendedName>
        <fullName evidence="4">Alternative oxidase</fullName>
    </recommendedName>
</protein>
<dbReference type="Proteomes" id="UP001321749">
    <property type="component" value="Unassembled WGS sequence"/>
</dbReference>
<evidence type="ECO:0000313" key="2">
    <source>
        <dbReference type="EMBL" id="KAK4465530.1"/>
    </source>
</evidence>